<dbReference type="SUPFAM" id="SSF48230">
    <property type="entry name" value="Chondroitin AC/alginate lyase"/>
    <property type="match status" value="1"/>
</dbReference>
<evidence type="ECO:0000259" key="2">
    <source>
        <dbReference type="Pfam" id="PF07940"/>
    </source>
</evidence>
<dbReference type="Gene3D" id="2.70.98.70">
    <property type="match status" value="1"/>
</dbReference>
<dbReference type="Proteomes" id="UP000192980">
    <property type="component" value="Unassembled WGS sequence"/>
</dbReference>
<comment type="subcellular location">
    <subcellularLocation>
        <location evidence="1">Cell envelope</location>
    </subcellularLocation>
</comment>
<dbReference type="RefSeq" id="WP_085472378.1">
    <property type="nucleotide sequence ID" value="NZ_CP038029.1"/>
</dbReference>
<accession>A0A1X7JA13</accession>
<dbReference type="InterPro" id="IPR008929">
    <property type="entry name" value="Chondroitin_lyas"/>
</dbReference>
<protein>
    <submittedName>
        <fullName evidence="3">Heparinase II/III-like protein</fullName>
    </submittedName>
</protein>
<dbReference type="GO" id="GO:0016829">
    <property type="term" value="F:lyase activity"/>
    <property type="evidence" value="ECO:0007669"/>
    <property type="project" value="InterPro"/>
</dbReference>
<dbReference type="AlphaFoldDB" id="A0A1X7JA13"/>
<dbReference type="Gene3D" id="1.50.10.100">
    <property type="entry name" value="Chondroitin AC/alginate lyase"/>
    <property type="match status" value="1"/>
</dbReference>
<dbReference type="GO" id="GO:0030313">
    <property type="term" value="C:cell envelope"/>
    <property type="evidence" value="ECO:0007669"/>
    <property type="project" value="UniProtKB-SubCell"/>
</dbReference>
<dbReference type="Pfam" id="PF07940">
    <property type="entry name" value="Hepar_II_III_C"/>
    <property type="match status" value="1"/>
</dbReference>
<reference evidence="3 4" key="1">
    <citation type="submission" date="2017-04" db="EMBL/GenBank/DDBJ databases">
        <authorList>
            <person name="Afonso C.L."/>
            <person name="Miller P.J."/>
            <person name="Scott M.A."/>
            <person name="Spackman E."/>
            <person name="Goraichik I."/>
            <person name="Dimitrov K.M."/>
            <person name="Suarez D.L."/>
            <person name="Swayne D.E."/>
        </authorList>
    </citation>
    <scope>NUCLEOTIDE SEQUENCE [LARGE SCALE GENOMIC DNA]</scope>
    <source>
        <strain evidence="3 4">DSM 22418</strain>
    </source>
</reference>
<proteinExistence type="predicted"/>
<sequence>MKHLALVILLFLPSFGIGQQQILQRKITDASYTDLFSKLKTWQNTRASLWRQQLRDLPVEVKDKIIRDADTANVFTWPSLLASKYLEYKRNGNRTNYESDINLRRAKLSQLVAGEMLRQDGTYIPQIANGLWLILEESTWVSPAHIVVQQAGAGLVDPYDSYIDLGAGRVAADLAAIYRALATELDAYSPQLRRKLKYELDKRILEPYLLRKDFWWMGYGKGFVNNWNIWINNNVLRTALLVMDDPEKQKQIVLKVMESSDKFIDYYPEDGACEEGPSYWIHAGGELGTMLQLLKEASADKFDVSQETKIHRMGQYILRMHIDGNRFVNFADALAIEYPTPSKVAIYGDIFKDQDLRNFAAYLWNRHKSTNSSNVQDLLLLAASYKDITKAAPVVNHALEVVYPSLQLVKWQSESMGKGLTFVGIGGHNGVSHNHNDVGSFMLFADNIPVLIDIGVGTYNSKTFSSKRYEIWNMQSQWHSLPTINGVMQQDGAKFRATAVKLPSRDFNHSFSLDIGTAYPAEAAVSSWTRSFQFAPAKQELEMQEKYSLTKTISPQQIHYITSIRPVLDGSDVYIEYDTGKCVLIQSNSKNLVPTIEEQMLTDARHQKVWGEKIYRIHFTEKKMNREATYNFKIKRVERSAGK</sequence>
<evidence type="ECO:0000313" key="4">
    <source>
        <dbReference type="Proteomes" id="UP000192980"/>
    </source>
</evidence>
<dbReference type="OrthoDB" id="9793856at2"/>
<dbReference type="InterPro" id="IPR012480">
    <property type="entry name" value="Hepar_II_III_C"/>
</dbReference>
<organism evidence="3 4">
    <name type="scientific">Sphingobacterium psychroaquaticum</name>
    <dbReference type="NCBI Taxonomy" id="561061"/>
    <lineage>
        <taxon>Bacteria</taxon>
        <taxon>Pseudomonadati</taxon>
        <taxon>Bacteroidota</taxon>
        <taxon>Sphingobacteriia</taxon>
        <taxon>Sphingobacteriales</taxon>
        <taxon>Sphingobacteriaceae</taxon>
        <taxon>Sphingobacterium</taxon>
    </lineage>
</organism>
<feature type="domain" description="Heparinase II/III-like C-terminal" evidence="2">
    <location>
        <begin position="426"/>
        <end position="587"/>
    </location>
</feature>
<gene>
    <name evidence="3" type="ORF">SAMN05660862_1623</name>
</gene>
<dbReference type="EMBL" id="FXAU01000002">
    <property type="protein sequence ID" value="SMG24298.1"/>
    <property type="molecule type" value="Genomic_DNA"/>
</dbReference>
<dbReference type="STRING" id="561061.SAMN05660862_1623"/>
<evidence type="ECO:0000313" key="3">
    <source>
        <dbReference type="EMBL" id="SMG24298.1"/>
    </source>
</evidence>
<evidence type="ECO:0000256" key="1">
    <source>
        <dbReference type="ARBA" id="ARBA00004196"/>
    </source>
</evidence>
<keyword evidence="4" id="KW-1185">Reference proteome</keyword>
<name>A0A1X7JA13_9SPHI</name>